<dbReference type="Gene3D" id="3.40.50.2000">
    <property type="entry name" value="Glycogen Phosphorylase B"/>
    <property type="match status" value="2"/>
</dbReference>
<keyword evidence="5" id="KW-1185">Reference proteome</keyword>
<name>A0ABV1HUD7_9FIRM</name>
<protein>
    <submittedName>
        <fullName evidence="4">Glycosyltransferase</fullName>
        <ecNumber evidence="4">2.4.-.-</ecNumber>
    </submittedName>
</protein>
<sequence length="370" mass="42467">MKKILFLIPNLSVGGAEKVLVNLVNNMDKEKFDITVQVLFAGGVNEKFLKPHIKYKYCYKKIFRGNSKYFCLFKPETLYKRFIKEHYDIIVSYLEGPTARIVSGCNDKDTKLVSWIHIEQHTEKALSASFRNFDEAKRCYNKFDNTVCVSEYVKNDFVNILNFKKPIEVLYNTNETNDICRLANDEENTQMISRDETNICVVGKVHIRKGCDRICHIQKRLKSEGFNTHIYFLGVGPDENFVKDFAKENNLENSITLLGYQTNPYKYVKKCDLFVCASLAEGFSTAVTEALIVGTPVVSTNCSGAYELLGENNEYGIVTENNEDALYEGIEKILTEENLLQHYKEQARVRGQRFSTEKTVKAVENMLESL</sequence>
<comment type="caution">
    <text evidence="4">The sequence shown here is derived from an EMBL/GenBank/DDBJ whole genome shotgun (WGS) entry which is preliminary data.</text>
</comment>
<evidence type="ECO:0000313" key="4">
    <source>
        <dbReference type="EMBL" id="MEQ2565739.1"/>
    </source>
</evidence>
<feature type="domain" description="Glycosyltransferase subfamily 4-like N-terminal" evidence="3">
    <location>
        <begin position="13"/>
        <end position="172"/>
    </location>
</feature>
<evidence type="ECO:0000259" key="3">
    <source>
        <dbReference type="Pfam" id="PF13439"/>
    </source>
</evidence>
<evidence type="ECO:0000256" key="1">
    <source>
        <dbReference type="ARBA" id="ARBA00022679"/>
    </source>
</evidence>
<evidence type="ECO:0000259" key="2">
    <source>
        <dbReference type="Pfam" id="PF00534"/>
    </source>
</evidence>
<feature type="domain" description="Glycosyl transferase family 1" evidence="2">
    <location>
        <begin position="193"/>
        <end position="348"/>
    </location>
</feature>
<dbReference type="EC" id="2.4.-.-" evidence="4"/>
<dbReference type="SUPFAM" id="SSF53756">
    <property type="entry name" value="UDP-Glycosyltransferase/glycogen phosphorylase"/>
    <property type="match status" value="1"/>
</dbReference>
<reference evidence="4 5" key="1">
    <citation type="submission" date="2024-03" db="EMBL/GenBank/DDBJ databases">
        <title>Human intestinal bacterial collection.</title>
        <authorList>
            <person name="Pauvert C."/>
            <person name="Hitch T.C.A."/>
            <person name="Clavel T."/>
        </authorList>
    </citation>
    <scope>NUCLEOTIDE SEQUENCE [LARGE SCALE GENOMIC DNA]</scope>
    <source>
        <strain evidence="4 5">CLA-AP-H18</strain>
    </source>
</reference>
<evidence type="ECO:0000313" key="5">
    <source>
        <dbReference type="Proteomes" id="UP001478133"/>
    </source>
</evidence>
<proteinExistence type="predicted"/>
<dbReference type="InterPro" id="IPR001296">
    <property type="entry name" value="Glyco_trans_1"/>
</dbReference>
<dbReference type="Proteomes" id="UP001478133">
    <property type="component" value="Unassembled WGS sequence"/>
</dbReference>
<dbReference type="GO" id="GO:0016757">
    <property type="term" value="F:glycosyltransferase activity"/>
    <property type="evidence" value="ECO:0007669"/>
    <property type="project" value="UniProtKB-KW"/>
</dbReference>
<dbReference type="Pfam" id="PF13439">
    <property type="entry name" value="Glyco_transf_4"/>
    <property type="match status" value="1"/>
</dbReference>
<dbReference type="Pfam" id="PF00534">
    <property type="entry name" value="Glycos_transf_1"/>
    <property type="match status" value="1"/>
</dbReference>
<dbReference type="PANTHER" id="PTHR46401:SF2">
    <property type="entry name" value="GLYCOSYLTRANSFERASE WBBK-RELATED"/>
    <property type="match status" value="1"/>
</dbReference>
<keyword evidence="4" id="KW-0328">Glycosyltransferase</keyword>
<organism evidence="4 5">
    <name type="scientific">Ruminococcoides intestinihominis</name>
    <dbReference type="NCBI Taxonomy" id="3133161"/>
    <lineage>
        <taxon>Bacteria</taxon>
        <taxon>Bacillati</taxon>
        <taxon>Bacillota</taxon>
        <taxon>Clostridia</taxon>
        <taxon>Eubacteriales</taxon>
        <taxon>Oscillospiraceae</taxon>
        <taxon>Ruminococcoides</taxon>
    </lineage>
</organism>
<dbReference type="EMBL" id="JBBMFI010000017">
    <property type="protein sequence ID" value="MEQ2565739.1"/>
    <property type="molecule type" value="Genomic_DNA"/>
</dbReference>
<accession>A0ABV1HUD7</accession>
<dbReference type="InterPro" id="IPR028098">
    <property type="entry name" value="Glyco_trans_4-like_N"/>
</dbReference>
<dbReference type="CDD" id="cd03811">
    <property type="entry name" value="GT4_GT28_WabH-like"/>
    <property type="match status" value="1"/>
</dbReference>
<keyword evidence="1 4" id="KW-0808">Transferase</keyword>
<dbReference type="PANTHER" id="PTHR46401">
    <property type="entry name" value="GLYCOSYLTRANSFERASE WBBK-RELATED"/>
    <property type="match status" value="1"/>
</dbReference>
<gene>
    <name evidence="4" type="ORF">ABFO16_05760</name>
</gene>
<dbReference type="RefSeq" id="WP_367286441.1">
    <property type="nucleotide sequence ID" value="NZ_JBBMEY010000018.1"/>
</dbReference>